<feature type="region of interest" description="Disordered" evidence="2">
    <location>
        <begin position="887"/>
        <end position="929"/>
    </location>
</feature>
<feature type="coiled-coil region" evidence="1">
    <location>
        <begin position="2831"/>
        <end position="2858"/>
    </location>
</feature>
<feature type="domain" description="UDENN" evidence="4">
    <location>
        <begin position="19"/>
        <end position="435"/>
    </location>
</feature>
<feature type="compositionally biased region" description="Polar residues" evidence="2">
    <location>
        <begin position="1596"/>
        <end position="1610"/>
    </location>
</feature>
<feature type="coiled-coil region" evidence="1">
    <location>
        <begin position="1291"/>
        <end position="1426"/>
    </location>
</feature>
<feature type="transmembrane region" description="Helical" evidence="3">
    <location>
        <begin position="2306"/>
        <end position="2329"/>
    </location>
</feature>
<dbReference type="InterPro" id="IPR051696">
    <property type="entry name" value="DENN_Domain_GEFs"/>
</dbReference>
<dbReference type="SMART" id="SM00801">
    <property type="entry name" value="dDENN"/>
    <property type="match status" value="1"/>
</dbReference>
<evidence type="ECO:0000259" key="5">
    <source>
        <dbReference type="PROSITE" id="PS50222"/>
    </source>
</evidence>
<dbReference type="SUPFAM" id="SSF47473">
    <property type="entry name" value="EF-hand"/>
    <property type="match status" value="1"/>
</dbReference>
<feature type="domain" description="EF-hand" evidence="5">
    <location>
        <begin position="2956"/>
        <end position="2991"/>
    </location>
</feature>
<dbReference type="PANTHER" id="PTHR12296:SF21">
    <property type="entry name" value="DENN DOMAIN-CONTAINING PROTEIN 3"/>
    <property type="match status" value="1"/>
</dbReference>
<feature type="region of interest" description="Disordered" evidence="2">
    <location>
        <begin position="1596"/>
        <end position="1616"/>
    </location>
</feature>
<evidence type="ECO:0000256" key="1">
    <source>
        <dbReference type="SAM" id="Coils"/>
    </source>
</evidence>
<keyword evidence="3" id="KW-0472">Membrane</keyword>
<feature type="transmembrane region" description="Helical" evidence="3">
    <location>
        <begin position="2218"/>
        <end position="2238"/>
    </location>
</feature>
<feature type="coiled-coil region" evidence="1">
    <location>
        <begin position="1504"/>
        <end position="1565"/>
    </location>
</feature>
<feature type="coiled-coil region" evidence="1">
    <location>
        <begin position="3106"/>
        <end position="3181"/>
    </location>
</feature>
<dbReference type="InterPro" id="IPR001194">
    <property type="entry name" value="cDENN_dom"/>
</dbReference>
<evidence type="ECO:0000256" key="2">
    <source>
        <dbReference type="SAM" id="MobiDB-lite"/>
    </source>
</evidence>
<name>A0ABP0NC26_9DINO</name>
<accession>A0ABP0NC26</accession>
<dbReference type="PROSITE" id="PS50222">
    <property type="entry name" value="EF_HAND_2"/>
    <property type="match status" value="1"/>
</dbReference>
<dbReference type="InterPro" id="IPR011992">
    <property type="entry name" value="EF-hand-dom_pair"/>
</dbReference>
<evidence type="ECO:0000313" key="6">
    <source>
        <dbReference type="EMBL" id="CAK9061124.1"/>
    </source>
</evidence>
<feature type="region of interest" description="Disordered" evidence="2">
    <location>
        <begin position="1957"/>
        <end position="1978"/>
    </location>
</feature>
<dbReference type="Gene3D" id="3.40.50.11500">
    <property type="match status" value="1"/>
</dbReference>
<dbReference type="PANTHER" id="PTHR12296">
    <property type="entry name" value="DENN DOMAIN-CONTAINING PROTEIN 4"/>
    <property type="match status" value="1"/>
</dbReference>
<sequence>MDAPALPLPELWRLRTPSSLVRGVALLKDVGAAGGGVKSVAEIRGPGIAPVDGLAEILFPTGLPSRAMSFSTVMTDSFTHRTYVGVQISKQNEHGDSPDGLSKPTLATCAWSELPEVAAPHFLKLMEAVQQHPKCAQIWAWLVNDVPAPPPGTALVLHGITVSGLCAASRVAPACLPAVHVPLQHLLTRLSVSSVVLLTRLLLLEQKVLFVGSSVALLTSACEAFSSILLFPLAWVHCYNPLLPSTDYLATPPPFLFGCLREIILKETFADSNDLATSELLAPLSQRDFTIFDLDTGDVYVAFSHGEDHLPDLPDAAQSRLRFSFTELRSQLEAQHDVWQQIPGRSTGFTEPENFGDAVQKIYLTFMADLLGDVAGSLGPQCDTATAASVLSSFQEGHFLSGVSAKDKPFFEALMQTNAFLAYLQTLHLFGTSESPFAEALRSLGHKRSASRLPLPPPRPREGAVSPSAMVVLKPGAPAAPSGAMDTASGAASAPLQLHLCFPSSHMELEIVLSKAGKERPEEILAFSKCTWAAVHGTKVETASGSDKTHRSASESSELCGSDLILGFRKAAEEERENYTGSWEKLLSDLYKVDNADKIETPEHRWSLLLLYAALSRKMGASKEFLLKAHLAIDRPAAVPTHRMLELMNGIEPHSLSDLLSEADEQSKCLRHVSHIEESESSRKGNASARFARRLLAISNPSALASAEAARDPLAALAFVCPDEENTPVEPPLYEVEKVAAPRVELLPFKGPKETSVLNHRRFCSWTDRSPEVLSAQLVRDVYRACVAAEKGSSKAFKLLERLSEPLAELQCCSLQGKNHDVRLSFWLNCLNAATLLAALAPARIGIPERPSQASDWAELIRTAQLEVQGELVSLADMEEIIRSQNEVSTQDPILKDDEGREGRVSYGRYDEGRDEGATNRGDQSGQPSSAVLRSFHLKRPVPLASFAIHRPTARGFPPLRVFQAKHLQAQLELNAAQFLATEMQLDFWRKKVTLPESLRWHLADFGGEANLLEKFSSLLKHAPEQAELLKETLPELPNLGDRPDRLRIEYQEVQWTFQISSAPFQVDFVAETATDFAFAWKAPGRFTRQPQPQMPQAMGPGLQRELRREVSESASRSSRLRVYTEAEQDDIGISTLLGEYTEQGVNHGYPTYQKVLENSDEVNVFVYFWDSRDGPEFSGWWFGDSVGGQQVWSRSVEKSEAADKAKVPPSRGWRVPWDAECVEGLLIVEVMDAMVQPVTNGPTPTAPTAPPPSKANKPQGPAPVPIITPQLIKPKIQPTDSDQSVMLERIKLASDRVAAAEAEVEQAIASTRRTLAAQELEESSLADADTVLRSQLENVQNEQKQLAKELSEARAANCSQSNLGELARMMPRLRQSLVKVEAELAKVKNNLAKVRADAVLAKQRVEAVEAAAEAEQRDARAFQAALPEAMEIVTQAEDAVETVAILAAAMSVDDETDTSEAHQVQAIQDIETSATKASADLLEARKLVSNRLGETKRFAPEAKRVAMQEFQAMEKRLAEAAKRLNPLKRFRQEFEQKAAAKKALQEIQNKLNSAELEIEKAHIMTSSTDTQMEQDDITSTTQLLGPAEEDLKKTSQLIDQRQPGQSDAASQKELEGMKKRVVEAREKLQSIRQVLKRQEETLQVDSTLSQVHEKIEQAEEAFLATSEAEMPFLKGLEVLPLDEGAQAVAQCEAATKKCEAALESARTFIKKVESDSKAKYSKEAQQHLMDELQKCRSRGEETEKKLNVFRKETRQRKAKGMLQEVSEKVVEAENQSQALAEVVKVLNTENLDSVTVESLKTAFEQSVAAEKEAVRSYNQARQIITAKQKEVKEPPVLTELTRLQKKLAAAHQEMIKSRQLAKGGDQLIKGKKIFNEEEKKVVAMEQAVERVEKQMPAEDQEYSKEDLINIDSQIKAAVTAVNTSTRTLEAAMTGASVALKTSLTSLMTKVKDASSRVEKAKQASKTQREKAAAEEGDAENVMVHPVRSTDSTSSQRMEEILSQLNALAARVEMLERRAEGEPVSMLGGMKEVETIKGMDLNIQPISSMAPMKTQGSTEFETDTSVASDITSQRSPQRRTLTQDLSRAGTSLSEVGRGRSSQLLYESFWDATVVLGMGDLGMATTFLVTIGIMVSVCAQSLFCWVVFAAFLSPDAKYDPAFLTDWRLLVGHGVKGYDANSGSSLISRACRGKPFDREWWADALLNEIDDYLTPLLSDMMTVGFVLSSMAVAIWLAYIAKELQRVGCLMANVARIPRGASFISNEASGGRNSSFHRSASASSLDTLSSGNTRLVRTFRTITLRRTSVLLFVFTIRATLAVLLGFCGALWLCRTRDIENIIQNGVSLVFVLEIDELFFELFAPRHASRFITSIARVETQARKPWVENAFSVLQFAAFFVVVALFVIEEVYENNLSAQRDWMWRTTMEGRGEVAVKHTPTVNDFNAWLSMDQFQVADHSTYGFGNWFGNTCFDQGRDFWEGDWLWSTAMALTGATDCPSAEAFCGRKEFPLVRMLCPQTCRCTSADSGQFLSNGCRLGCRDEASFMNSSCHDIRVNEPERKEAWDYYWSLFYSNNKGHWQEDHELMVFAKNGSMGDCEIITREAWMINEFCFHFHNAWVARRPLTAFCPETCGCLQEERPVFVKEAEQQVENVEAALVKVAEAELPFLKGIEVLPLSEASIAIAECEKAAKHVQEALEKAKSFVSAKVMEVQRFAEAAAKPCLERLNGLVERNNAAATKLTEFRKDTESHKRTSQMQEAEEMLNAAEAEIEKTREAGAPLSAEDLSSITQEIGTEICEKIAALEKGASKKVSDALNFLAERRKDVRGTPQEKELEQFQARLGKIKASLAEAKKTASQQEQRFVSRKLQAEGLELVNEVEREVKKVEVAAEPLLASSSFLVRGNLHRLSGLVQDHISKGSSKDSVFQQACGERERVTLEGFQAFVTWILEQSGEDSRDVFLEQEVEAMFTHLDSDKSGDLTEKKFQDIFLDQFACVQPVSMTESFSISEGKSVLKLDLGVAVEALSRPQYDEQQKLTRLHCRLLEDSTKEGWVTMKGNQGKVFLDRLSPHSAHQKSLDRMMSASTKVVNKASSFLSARRKELNDCSNGPLLEAKVKMEEFKVKASSLQRKLDEIKKKVAEAAKEYEKCEAQQKRARSDARDKRLLDAMTKAIEQELHTLKAEEKRIAEVVAPLTNGADLEVLDAPVSILKDGKEMAEKLKEQSAAARKSIQQHEVPQGVAAGTATSMRQVISTSLSEVDTVIKTVNALVKAVNSSAVKVAEAIQRRVQLALRQEVQRRDIRIEVIFDEISNGGHTASRSDLSRCLNNLPDLKLTTEQISLMLDRIIGDNSEDGVISRWNFLRRFQQFYECQKTIALTHDLAITNSKPIRMLNAEEAIEVLEGPRGDEKSGIERIRGRAVRDNTIGWVSVSGNQGSVFLKERPKPFVHCLVDLPLEKSFRSSGEAPVRSLKTNEVLEILEGPRQDSRDAVMRVRCKVFTDQLEGWVTLNSAGEMQAQTGQQRFWKCKTGVAVTDGPNIKLCKVLRKMEVGELIRLLEGPEVDKESGVTRIKALCLKDGLEGWVTTLGNAGTLYAEEKSDIYSVSCDELPLQKAYGDLSSGTIRMLRKDEAFEVLEGPKEFRPEPVERMKGRALADGAVGWVTATTKRLKRWYPNYICKQNTVLQTTVSIGPTAGLVRRVEEGELLEVLDGPKEDSEAGVLRVKVKTRKDQAVGWITLKGNQGTLFLIQWSRRDEEQLKQKQKSLQEGLGAAKEKE</sequence>
<dbReference type="SMART" id="SM00799">
    <property type="entry name" value="DENN"/>
    <property type="match status" value="1"/>
</dbReference>
<comment type="caution">
    <text evidence="6">The sequence shown here is derived from an EMBL/GenBank/DDBJ whole genome shotgun (WGS) entry which is preliminary data.</text>
</comment>
<evidence type="ECO:0000256" key="3">
    <source>
        <dbReference type="SAM" id="Phobius"/>
    </source>
</evidence>
<feature type="region of interest" description="Disordered" evidence="2">
    <location>
        <begin position="3217"/>
        <end position="3237"/>
    </location>
</feature>
<organism evidence="6 7">
    <name type="scientific">Durusdinium trenchii</name>
    <dbReference type="NCBI Taxonomy" id="1381693"/>
    <lineage>
        <taxon>Eukaryota</taxon>
        <taxon>Sar</taxon>
        <taxon>Alveolata</taxon>
        <taxon>Dinophyceae</taxon>
        <taxon>Suessiales</taxon>
        <taxon>Symbiodiniaceae</taxon>
        <taxon>Durusdinium</taxon>
    </lineage>
</organism>
<dbReference type="Pfam" id="PF04784">
    <property type="entry name" value="DUF547"/>
    <property type="match status" value="1"/>
</dbReference>
<feature type="transmembrane region" description="Helical" evidence="3">
    <location>
        <begin position="2382"/>
        <end position="2404"/>
    </location>
</feature>
<feature type="compositionally biased region" description="Basic and acidic residues" evidence="2">
    <location>
        <begin position="1957"/>
        <end position="1974"/>
    </location>
</feature>
<evidence type="ECO:0000313" key="7">
    <source>
        <dbReference type="Proteomes" id="UP001642464"/>
    </source>
</evidence>
<keyword evidence="7" id="KW-1185">Reference proteome</keyword>
<dbReference type="InterPro" id="IPR005112">
    <property type="entry name" value="dDENN_dom"/>
</dbReference>
<keyword evidence="3" id="KW-0812">Transmembrane</keyword>
<dbReference type="Pfam" id="PF02141">
    <property type="entry name" value="DENN"/>
    <property type="match status" value="1"/>
</dbReference>
<reference evidence="6 7" key="1">
    <citation type="submission" date="2024-02" db="EMBL/GenBank/DDBJ databases">
        <authorList>
            <person name="Chen Y."/>
            <person name="Shah S."/>
            <person name="Dougan E. K."/>
            <person name="Thang M."/>
            <person name="Chan C."/>
        </authorList>
    </citation>
    <scope>NUCLEOTIDE SEQUENCE [LARGE SCALE GENOMIC DNA]</scope>
</reference>
<dbReference type="InterPro" id="IPR037516">
    <property type="entry name" value="Tripartite_DENN"/>
</dbReference>
<dbReference type="InterPro" id="IPR043153">
    <property type="entry name" value="DENN_C"/>
</dbReference>
<dbReference type="EMBL" id="CAXAMM010027569">
    <property type="protein sequence ID" value="CAK9061124.1"/>
    <property type="molecule type" value="Genomic_DNA"/>
</dbReference>
<feature type="coiled-coil region" evidence="1">
    <location>
        <begin position="2746"/>
        <end position="2773"/>
    </location>
</feature>
<feature type="compositionally biased region" description="Basic and acidic residues" evidence="2">
    <location>
        <begin position="894"/>
        <end position="918"/>
    </location>
</feature>
<feature type="compositionally biased region" description="Pro residues" evidence="2">
    <location>
        <begin position="1245"/>
        <end position="1254"/>
    </location>
</feature>
<proteinExistence type="predicted"/>
<feature type="coiled-coil region" evidence="1">
    <location>
        <begin position="1756"/>
        <end position="1790"/>
    </location>
</feature>
<dbReference type="InterPro" id="IPR002048">
    <property type="entry name" value="EF_hand_dom"/>
</dbReference>
<feature type="region of interest" description="Disordered" evidence="2">
    <location>
        <begin position="2058"/>
        <end position="2087"/>
    </location>
</feature>
<feature type="transmembrane region" description="Helical" evidence="3">
    <location>
        <begin position="2126"/>
        <end position="2151"/>
    </location>
</feature>
<dbReference type="Proteomes" id="UP001642464">
    <property type="component" value="Unassembled WGS sequence"/>
</dbReference>
<feature type="region of interest" description="Disordered" evidence="2">
    <location>
        <begin position="1239"/>
        <end position="1265"/>
    </location>
</feature>
<keyword evidence="3" id="KW-1133">Transmembrane helix</keyword>
<dbReference type="InterPro" id="IPR006869">
    <property type="entry name" value="DUF547"/>
</dbReference>
<evidence type="ECO:0000259" key="4">
    <source>
        <dbReference type="PROSITE" id="PS50211"/>
    </source>
</evidence>
<protein>
    <submittedName>
        <fullName evidence="6">DENN domain-containing protein 5B (Rab6IP1-like protein)</fullName>
    </submittedName>
</protein>
<keyword evidence="1" id="KW-0175">Coiled coil</keyword>
<gene>
    <name evidence="6" type="ORF">SCF082_LOCUS32073</name>
</gene>
<dbReference type="PROSITE" id="PS50211">
    <property type="entry name" value="DENN"/>
    <property type="match status" value="1"/>
</dbReference>